<keyword evidence="6" id="KW-0411">Iron-sulfur</keyword>
<proteinExistence type="inferred from homology"/>
<dbReference type="Pfam" id="PF04055">
    <property type="entry name" value="Radical_SAM"/>
    <property type="match status" value="1"/>
</dbReference>
<evidence type="ECO:0000256" key="4">
    <source>
        <dbReference type="ARBA" id="ARBA00022723"/>
    </source>
</evidence>
<dbReference type="SUPFAM" id="SSF102114">
    <property type="entry name" value="Radical SAM enzymes"/>
    <property type="match status" value="1"/>
</dbReference>
<evidence type="ECO:0000256" key="5">
    <source>
        <dbReference type="ARBA" id="ARBA00023004"/>
    </source>
</evidence>
<protein>
    <submittedName>
        <fullName evidence="9">Putative arylsulfatase regulatory protein</fullName>
    </submittedName>
</protein>
<dbReference type="GO" id="GO:0016491">
    <property type="term" value="F:oxidoreductase activity"/>
    <property type="evidence" value="ECO:0007669"/>
    <property type="project" value="InterPro"/>
</dbReference>
<dbReference type="HOGENOM" id="CLU_009273_10_0_2"/>
<evidence type="ECO:0000256" key="7">
    <source>
        <dbReference type="ARBA" id="ARBA00023601"/>
    </source>
</evidence>
<dbReference type="SFLD" id="SFLDF00285">
    <property type="entry name" value="anaerobic_Ser-type_sulfatase-m"/>
    <property type="match status" value="1"/>
</dbReference>
<dbReference type="PATRIC" id="fig|1434123.4.peg.2049"/>
<gene>
    <name evidence="9" type="ORF">MSVAZ_1693</name>
</gene>
<evidence type="ECO:0000313" key="9">
    <source>
        <dbReference type="EMBL" id="AKB43962.1"/>
    </source>
</evidence>
<reference evidence="9 10" key="1">
    <citation type="submission" date="2014-07" db="EMBL/GenBank/DDBJ databases">
        <title>Methanogenic archaea and the global carbon cycle.</title>
        <authorList>
            <person name="Henriksen J.R."/>
            <person name="Luke J."/>
            <person name="Reinhart S."/>
            <person name="Benedict M.N."/>
            <person name="Youngblut N.D."/>
            <person name="Metcalf M.E."/>
            <person name="Whitaker R.J."/>
            <person name="Metcalf W.W."/>
        </authorList>
    </citation>
    <scope>NUCLEOTIDE SEQUENCE [LARGE SCALE GENOMIC DNA]</scope>
    <source>
        <strain evidence="9 10">Z-761</strain>
    </source>
</reference>
<dbReference type="CDD" id="cd21120">
    <property type="entry name" value="SPASM_anSME"/>
    <property type="match status" value="1"/>
</dbReference>
<dbReference type="EMBL" id="CP009520">
    <property type="protein sequence ID" value="AKB43962.1"/>
    <property type="molecule type" value="Genomic_DNA"/>
</dbReference>
<comment type="cofactor">
    <cofactor evidence="1">
        <name>[4Fe-4S] cluster</name>
        <dbReference type="ChEBI" id="CHEBI:49883"/>
    </cofactor>
</comment>
<keyword evidence="4" id="KW-0479">Metal-binding</keyword>
<dbReference type="SFLD" id="SFLDG01067">
    <property type="entry name" value="SPASM/twitch_domain_containing"/>
    <property type="match status" value="1"/>
</dbReference>
<dbReference type="InterPro" id="IPR004027">
    <property type="entry name" value="SEC_C_motif"/>
</dbReference>
<keyword evidence="5" id="KW-0408">Iron</keyword>
<comment type="similarity">
    <text evidence="7">Belongs to the radical SAM superfamily. Anaerobic sulfatase-maturating enzyme family.</text>
</comment>
<dbReference type="PANTHER" id="PTHR43273:SF3">
    <property type="entry name" value="ANAEROBIC SULFATASE-MATURATING ENZYME HOMOLOG ASLB-RELATED"/>
    <property type="match status" value="1"/>
</dbReference>
<dbReference type="InterPro" id="IPR007197">
    <property type="entry name" value="rSAM"/>
</dbReference>
<dbReference type="SUPFAM" id="SSF103642">
    <property type="entry name" value="Sec-C motif"/>
    <property type="match status" value="1"/>
</dbReference>
<dbReference type="GO" id="GO:0046872">
    <property type="term" value="F:metal ion binding"/>
    <property type="evidence" value="ECO:0007669"/>
    <property type="project" value="UniProtKB-KW"/>
</dbReference>
<dbReference type="CDD" id="cd01335">
    <property type="entry name" value="Radical_SAM"/>
    <property type="match status" value="1"/>
</dbReference>
<dbReference type="AlphaFoldDB" id="A0A0E3Q5J1"/>
<dbReference type="InterPro" id="IPR034491">
    <property type="entry name" value="Anaerob_Ser_sulfatase-maturase"/>
</dbReference>
<dbReference type="SFLD" id="SFLDG01384">
    <property type="entry name" value="thioether_bond_formation_requi"/>
    <property type="match status" value="1"/>
</dbReference>
<feature type="domain" description="Radical SAM core" evidence="8">
    <location>
        <begin position="19"/>
        <end position="257"/>
    </location>
</feature>
<dbReference type="NCBIfam" id="TIGR03942">
    <property type="entry name" value="sulfatase_rSAM"/>
    <property type="match status" value="1"/>
</dbReference>
<evidence type="ECO:0000256" key="3">
    <source>
        <dbReference type="ARBA" id="ARBA00022691"/>
    </source>
</evidence>
<name>A0A0E3Q5J1_9EURY</name>
<dbReference type="InterPro" id="IPR058240">
    <property type="entry name" value="rSAM_sf"/>
</dbReference>
<dbReference type="InterPro" id="IPR013785">
    <property type="entry name" value="Aldolase_TIM"/>
</dbReference>
<dbReference type="Pfam" id="PF13186">
    <property type="entry name" value="SPASM"/>
    <property type="match status" value="1"/>
</dbReference>
<dbReference type="PROSITE" id="PS51918">
    <property type="entry name" value="RADICAL_SAM"/>
    <property type="match status" value="1"/>
</dbReference>
<dbReference type="SFLD" id="SFLDG01072">
    <property type="entry name" value="dehydrogenase_like"/>
    <property type="match status" value="1"/>
</dbReference>
<evidence type="ECO:0000256" key="2">
    <source>
        <dbReference type="ARBA" id="ARBA00022485"/>
    </source>
</evidence>
<sequence length="453" mass="52242">MFTEWTENKPDKRVRMAQNYLPPRIHILAKPTGAICNLACSYCFFLDKELLYPGSRFRMSDEVLENYIRQLIEAHHSSQVTVAWQGGEPTLMGIDFYRRAIELQEKYRKPGMTFENTMQTNGTLLDDEWCRFFKENNFLIGLSIDGPRELHDVYRVDKRGNGTFDQVMKGLRLLQKHGVEYNVLTTVNRVNANYPLEVYHFLRDEAGTDWMQFIPVVERINEEGHTLYQRGDTVSDRSVQPEQFGSFLNRIFDEWVRNDVGKVFVQTFEASARRWLGLPSGMCVFEEMCGIGLVLEHNGDLYSCDHFVEPDYLLGNILENEISELAASEKQYRFGQDKSNTLPQVCRECEVLFACRGECPKNRFLTTPAGEPGLNYLCEGLKAFFRHIDFPMQILAGLIRRGYPATEVMKILALEEAFARAGRNDPCPCGSGRKFKRCHGLRKNNAKGETRIR</sequence>
<dbReference type="Proteomes" id="UP000033096">
    <property type="component" value="Chromosome"/>
</dbReference>
<evidence type="ECO:0000256" key="1">
    <source>
        <dbReference type="ARBA" id="ARBA00001966"/>
    </source>
</evidence>
<dbReference type="Gene3D" id="3.20.20.70">
    <property type="entry name" value="Aldolase class I"/>
    <property type="match status" value="1"/>
</dbReference>
<dbReference type="PANTHER" id="PTHR43273">
    <property type="entry name" value="ANAEROBIC SULFATASE-MATURATING ENZYME HOMOLOG ASLB-RELATED"/>
    <property type="match status" value="1"/>
</dbReference>
<dbReference type="InterPro" id="IPR023885">
    <property type="entry name" value="4Fe4S-binding_SPASM_dom"/>
</dbReference>
<keyword evidence="3" id="KW-0949">S-adenosyl-L-methionine</keyword>
<dbReference type="SFLD" id="SFLDG01386">
    <property type="entry name" value="main_SPASM_domain-containing"/>
    <property type="match status" value="1"/>
</dbReference>
<dbReference type="InterPro" id="IPR023867">
    <property type="entry name" value="Sulphatase_maturase_rSAM"/>
</dbReference>
<dbReference type="Gene3D" id="3.10.450.50">
    <property type="match status" value="1"/>
</dbReference>
<evidence type="ECO:0000259" key="8">
    <source>
        <dbReference type="PROSITE" id="PS51918"/>
    </source>
</evidence>
<evidence type="ECO:0000256" key="6">
    <source>
        <dbReference type="ARBA" id="ARBA00023014"/>
    </source>
</evidence>
<accession>A0A0E3Q5J1</accession>
<dbReference type="SFLD" id="SFLDS00029">
    <property type="entry name" value="Radical_SAM"/>
    <property type="match status" value="1"/>
</dbReference>
<dbReference type="GO" id="GO:0051539">
    <property type="term" value="F:4 iron, 4 sulfur cluster binding"/>
    <property type="evidence" value="ECO:0007669"/>
    <property type="project" value="UniProtKB-KW"/>
</dbReference>
<dbReference type="STRING" id="1434123.MSVAZ_1693"/>
<dbReference type="NCBIfam" id="TIGR04085">
    <property type="entry name" value="rSAM_more_4Fe4S"/>
    <property type="match status" value="1"/>
</dbReference>
<dbReference type="Pfam" id="PF02810">
    <property type="entry name" value="SEC-C"/>
    <property type="match status" value="1"/>
</dbReference>
<dbReference type="InterPro" id="IPR047207">
    <property type="entry name" value="SPASM_anSME"/>
</dbReference>
<organism evidence="9 10">
    <name type="scientific">Methanosarcina vacuolata Z-761</name>
    <dbReference type="NCBI Taxonomy" id="1434123"/>
    <lineage>
        <taxon>Archaea</taxon>
        <taxon>Methanobacteriati</taxon>
        <taxon>Methanobacteriota</taxon>
        <taxon>Stenosarchaea group</taxon>
        <taxon>Methanomicrobia</taxon>
        <taxon>Methanosarcinales</taxon>
        <taxon>Methanosarcinaceae</taxon>
        <taxon>Methanosarcina</taxon>
    </lineage>
</organism>
<dbReference type="KEGG" id="mvc:MSVAZ_1693"/>
<keyword evidence="2" id="KW-0004">4Fe-4S</keyword>
<evidence type="ECO:0000313" key="10">
    <source>
        <dbReference type="Proteomes" id="UP000033096"/>
    </source>
</evidence>
<keyword evidence="10" id="KW-1185">Reference proteome</keyword>